<evidence type="ECO:0008006" key="7">
    <source>
        <dbReference type="Google" id="ProtNLM"/>
    </source>
</evidence>
<evidence type="ECO:0000313" key="6">
    <source>
        <dbReference type="Proteomes" id="UP000694423"/>
    </source>
</evidence>
<feature type="region of interest" description="Disordered" evidence="4">
    <location>
        <begin position="122"/>
        <end position="156"/>
    </location>
</feature>
<dbReference type="PANTHER" id="PTHR11738">
    <property type="entry name" value="MHC CLASS I NK CELL RECEPTOR"/>
    <property type="match status" value="1"/>
</dbReference>
<feature type="compositionally biased region" description="Polar residues" evidence="4">
    <location>
        <begin position="147"/>
        <end position="156"/>
    </location>
</feature>
<dbReference type="InterPro" id="IPR050412">
    <property type="entry name" value="Ig-like_Receptors_ImmuneReg"/>
</dbReference>
<accession>A0A8C4P2A6</accession>
<evidence type="ECO:0000313" key="5">
    <source>
        <dbReference type="Ensembl" id="ENSDNVP00000001129.1"/>
    </source>
</evidence>
<dbReference type="AlphaFoldDB" id="A0A8C4P2A6"/>
<organism evidence="5 6">
    <name type="scientific">Dromaius novaehollandiae</name>
    <name type="common">Emu</name>
    <dbReference type="NCBI Taxonomy" id="8790"/>
    <lineage>
        <taxon>Eukaryota</taxon>
        <taxon>Metazoa</taxon>
        <taxon>Chordata</taxon>
        <taxon>Craniata</taxon>
        <taxon>Vertebrata</taxon>
        <taxon>Euteleostomi</taxon>
        <taxon>Archelosauria</taxon>
        <taxon>Archosauria</taxon>
        <taxon>Dinosauria</taxon>
        <taxon>Saurischia</taxon>
        <taxon>Theropoda</taxon>
        <taxon>Coelurosauria</taxon>
        <taxon>Aves</taxon>
        <taxon>Palaeognathae</taxon>
        <taxon>Casuariiformes</taxon>
        <taxon>Dromaiidae</taxon>
        <taxon>Dromaius</taxon>
    </lineage>
</organism>
<evidence type="ECO:0000256" key="2">
    <source>
        <dbReference type="ARBA" id="ARBA00023157"/>
    </source>
</evidence>
<name>A0A8C4P2A6_DRONO</name>
<dbReference type="InterPro" id="IPR013783">
    <property type="entry name" value="Ig-like_fold"/>
</dbReference>
<evidence type="ECO:0000256" key="1">
    <source>
        <dbReference type="ARBA" id="ARBA00022729"/>
    </source>
</evidence>
<keyword evidence="6" id="KW-1185">Reference proteome</keyword>
<dbReference type="Ensembl" id="ENSDNVT00000001344.1">
    <property type="protein sequence ID" value="ENSDNVP00000001129.1"/>
    <property type="gene ID" value="ENSDNVG00000000842.1"/>
</dbReference>
<keyword evidence="1" id="KW-0732">Signal</keyword>
<evidence type="ECO:0000256" key="4">
    <source>
        <dbReference type="SAM" id="MobiDB-lite"/>
    </source>
</evidence>
<sequence length="156" mass="17011">PSKHATAPINTVPISHYLPLPQTDPKYPRPHIFPNPGAVGVLGTRFTILCKGGHGATFLLHREGSSAPIQRQAPRGHTALFSIPHVSWVDSGTYSCSYRPRGKMFVSSYPSTFLELEVVEEEEEEEESSLSGSTFFPAHPDIASSLGLPSTRRTQA</sequence>
<dbReference type="Proteomes" id="UP000694423">
    <property type="component" value="Unplaced"/>
</dbReference>
<dbReference type="InterPro" id="IPR036179">
    <property type="entry name" value="Ig-like_dom_sf"/>
</dbReference>
<dbReference type="Gene3D" id="2.60.40.10">
    <property type="entry name" value="Immunoglobulins"/>
    <property type="match status" value="1"/>
</dbReference>
<reference evidence="5" key="1">
    <citation type="submission" date="2025-08" db="UniProtKB">
        <authorList>
            <consortium name="Ensembl"/>
        </authorList>
    </citation>
    <scope>IDENTIFICATION</scope>
</reference>
<keyword evidence="3" id="KW-0393">Immunoglobulin domain</keyword>
<proteinExistence type="predicted"/>
<dbReference type="FunFam" id="2.60.40.10:FF:000049">
    <property type="entry name" value="Leukocyte immunoglobulin-like receptor subfamily B member 1"/>
    <property type="match status" value="1"/>
</dbReference>
<dbReference type="GO" id="GO:0002764">
    <property type="term" value="P:immune response-regulating signaling pathway"/>
    <property type="evidence" value="ECO:0007669"/>
    <property type="project" value="TreeGrafter"/>
</dbReference>
<evidence type="ECO:0000256" key="3">
    <source>
        <dbReference type="ARBA" id="ARBA00023319"/>
    </source>
</evidence>
<reference evidence="5" key="2">
    <citation type="submission" date="2025-09" db="UniProtKB">
        <authorList>
            <consortium name="Ensembl"/>
        </authorList>
    </citation>
    <scope>IDENTIFICATION</scope>
</reference>
<dbReference type="PANTHER" id="PTHR11738:SF186">
    <property type="entry name" value="OSTEOCLAST-ASSOCIATED IMMUNOGLOBULIN-LIKE RECEPTOR"/>
    <property type="match status" value="1"/>
</dbReference>
<protein>
    <recommendedName>
        <fullName evidence="7">Ig-like domain-containing protein</fullName>
    </recommendedName>
</protein>
<keyword evidence="2" id="KW-1015">Disulfide bond</keyword>
<dbReference type="SUPFAM" id="SSF48726">
    <property type="entry name" value="Immunoglobulin"/>
    <property type="match status" value="1"/>
</dbReference>